<proteinExistence type="predicted"/>
<feature type="domain" description="Protein kinase" evidence="1">
    <location>
        <begin position="20"/>
        <end position="305"/>
    </location>
</feature>
<dbReference type="GO" id="GO:0005524">
    <property type="term" value="F:ATP binding"/>
    <property type="evidence" value="ECO:0007669"/>
    <property type="project" value="InterPro"/>
</dbReference>
<keyword evidence="2" id="KW-0808">Transferase</keyword>
<evidence type="ECO:0000313" key="2">
    <source>
        <dbReference type="EMBL" id="AGZ39723.1"/>
    </source>
</evidence>
<dbReference type="Gene3D" id="3.90.1200.10">
    <property type="match status" value="1"/>
</dbReference>
<gene>
    <name evidence="2" type="ORF">AFR_07170</name>
</gene>
<sequence length="305" mass="32970">MVQTYGARIGWVDLPRHIRLQAERIAGGQVTAAVSQNGGFSPGTADRVVLGDGRRAFVKAVSTSHNERSVELARNEAHVTARMPGHAPVPRLLGSYDDGEWIVLVLEDVEGRHPRTPWVGEEVAATAGALRDLASAVTPPPLTGLPDAADHLAPHFAGWDLIAADPPPDLDLWVRAHLDDLRRAADRGLAAVRHGETLAHCDIRADNLLVRPDGTVRVVDWAWASIGPDWLDTVLLGMNVLVHGGDDRVLAGVDPRAAADVIAGFTGYLRERSRHPSPGIPHVRDFQRAQADAVLPWLRERLVTG</sequence>
<dbReference type="SUPFAM" id="SSF56112">
    <property type="entry name" value="Protein kinase-like (PK-like)"/>
    <property type="match status" value="1"/>
</dbReference>
<protein>
    <submittedName>
        <fullName evidence="2">Putative phosphotransferase</fullName>
    </submittedName>
</protein>
<dbReference type="Proteomes" id="UP000017746">
    <property type="component" value="Chromosome"/>
</dbReference>
<dbReference type="GO" id="GO:0004672">
    <property type="term" value="F:protein kinase activity"/>
    <property type="evidence" value="ECO:0007669"/>
    <property type="project" value="InterPro"/>
</dbReference>
<keyword evidence="3" id="KW-1185">Reference proteome</keyword>
<reference evidence="2 3" key="1">
    <citation type="journal article" date="2014" name="J. Biotechnol.">
        <title>Complete genome sequence of the actinobacterium Actinoplanes friuliensis HAG 010964, producer of the lipopeptide antibiotic friulimycin.</title>
        <authorList>
            <person name="Ruckert C."/>
            <person name="Szczepanowski R."/>
            <person name="Albersmeier A."/>
            <person name="Goesmann A."/>
            <person name="Fischer N."/>
            <person name="Steinkamper A."/>
            <person name="Puhler A."/>
            <person name="Biener R."/>
            <person name="Schwartz D."/>
            <person name="Kalinowski J."/>
        </authorList>
    </citation>
    <scope>NUCLEOTIDE SEQUENCE [LARGE SCALE GENOMIC DNA]</scope>
    <source>
        <strain evidence="2 3">DSM 7358</strain>
    </source>
</reference>
<dbReference type="InterPro" id="IPR011009">
    <property type="entry name" value="Kinase-like_dom_sf"/>
</dbReference>
<dbReference type="OrthoDB" id="2570531at2"/>
<dbReference type="PROSITE" id="PS50011">
    <property type="entry name" value="PROTEIN_KINASE_DOM"/>
    <property type="match status" value="1"/>
</dbReference>
<dbReference type="KEGG" id="afs:AFR_07170"/>
<dbReference type="HOGENOM" id="CLU_077925_0_0_11"/>
<dbReference type="RefSeq" id="WP_023359254.1">
    <property type="nucleotide sequence ID" value="NC_022657.1"/>
</dbReference>
<dbReference type="PATRIC" id="fig|1246995.3.peg.1463"/>
<accession>U5VRX0</accession>
<evidence type="ECO:0000259" key="1">
    <source>
        <dbReference type="PROSITE" id="PS50011"/>
    </source>
</evidence>
<dbReference type="InterPro" id="IPR000719">
    <property type="entry name" value="Prot_kinase_dom"/>
</dbReference>
<name>U5VRX0_9ACTN</name>
<organism evidence="2 3">
    <name type="scientific">Actinoplanes friuliensis DSM 7358</name>
    <dbReference type="NCBI Taxonomy" id="1246995"/>
    <lineage>
        <taxon>Bacteria</taxon>
        <taxon>Bacillati</taxon>
        <taxon>Actinomycetota</taxon>
        <taxon>Actinomycetes</taxon>
        <taxon>Micromonosporales</taxon>
        <taxon>Micromonosporaceae</taxon>
        <taxon>Actinoplanes</taxon>
    </lineage>
</organism>
<dbReference type="EMBL" id="CP006272">
    <property type="protein sequence ID" value="AGZ39723.1"/>
    <property type="molecule type" value="Genomic_DNA"/>
</dbReference>
<dbReference type="STRING" id="1246995.AFR_07170"/>
<dbReference type="eggNOG" id="COG3173">
    <property type="taxonomic scope" value="Bacteria"/>
</dbReference>
<evidence type="ECO:0000313" key="3">
    <source>
        <dbReference type="Proteomes" id="UP000017746"/>
    </source>
</evidence>
<dbReference type="AlphaFoldDB" id="U5VRX0"/>